<feature type="compositionally biased region" description="Polar residues" evidence="1">
    <location>
        <begin position="746"/>
        <end position="756"/>
    </location>
</feature>
<feature type="compositionally biased region" description="Basic and acidic residues" evidence="1">
    <location>
        <begin position="514"/>
        <end position="531"/>
    </location>
</feature>
<feature type="compositionally biased region" description="Polar residues" evidence="1">
    <location>
        <begin position="808"/>
        <end position="829"/>
    </location>
</feature>
<feature type="region of interest" description="Disordered" evidence="1">
    <location>
        <begin position="933"/>
        <end position="989"/>
    </location>
</feature>
<feature type="region of interest" description="Disordered" evidence="1">
    <location>
        <begin position="315"/>
        <end position="349"/>
    </location>
</feature>
<feature type="compositionally biased region" description="Pro residues" evidence="1">
    <location>
        <begin position="331"/>
        <end position="343"/>
    </location>
</feature>
<feature type="region of interest" description="Disordered" evidence="1">
    <location>
        <begin position="225"/>
        <end position="246"/>
    </location>
</feature>
<keyword evidence="2" id="KW-0732">Signal</keyword>
<feature type="compositionally biased region" description="Basic residues" evidence="1">
    <location>
        <begin position="975"/>
        <end position="989"/>
    </location>
</feature>
<gene>
    <name evidence="3" type="ORF">NliqN6_5224</name>
</gene>
<feature type="signal peptide" evidence="2">
    <location>
        <begin position="1"/>
        <end position="24"/>
    </location>
</feature>
<dbReference type="AlphaFoldDB" id="A0A8H3TX97"/>
<feature type="region of interest" description="Disordered" evidence="1">
    <location>
        <begin position="49"/>
        <end position="68"/>
    </location>
</feature>
<feature type="region of interest" description="Disordered" evidence="1">
    <location>
        <begin position="508"/>
        <end position="656"/>
    </location>
</feature>
<feature type="compositionally biased region" description="Low complexity" evidence="1">
    <location>
        <begin position="225"/>
        <end position="237"/>
    </location>
</feature>
<comment type="caution">
    <text evidence="3">The sequence shown here is derived from an EMBL/GenBank/DDBJ whole genome shotgun (WGS) entry which is preliminary data.</text>
</comment>
<sequence>MVLAQLLATACLALNILDTLKALARPAPPAARRRLPATSAPTRARVRILDPREGEGEDEGGGQTGWQPVKRLGRAKRDRWRALLQNWIAWAAFVQVEPYVDHSVGLVMPFYGSSKALFLGYLCLTRPHGGAIIYQSWIQPRLARHTRTIDLSASFVRLVVECVVQVGLLVVVLPFVWAWQGVKRVSGIGRQEQREEEEDVVEQSLDRGTANHGIRISIPAAAAAATATATTTTTTTTPPHPRPRRSLLPLALPSTADITAYTLSSPATLRQAVHQAREIYADIDAQRQEVGKKRAERGVGRGGIIGRRVAAQVGEATTTTTTTRIKSALKPPAPPPPPPPPASGEPGAIVVKTNPVRAPRGRKIQQAAAAHAGPSVGGRAVGEHRVRVEPLKNAGGTDNVGRARGRAGLAAPAVTEVSAVMPPAPSGLNLPLRVTVPVRNPPAHPTHPYPAQDSTVHVPSAYPLPHTDVVTQSPVSSLGPTVGLGFGDVDVSSAKSLFVPGGLPLAFSPAVGRTVHDERPTGQDPPRRDHAAPPQDHVGAPLQDIPTSTTPRLTIPDTRLARPQLRKNNSLGLMTTLDSMRSPSLEPTGAFAHVPPLMGKPGEHPAGEHPTGNAQVGVPSRLRPSPSEEDDRAGVRPSDDAANTEGWPPSRTQWSSSRGVYVPLMPLPLVTPASSPQIRQAESIPPTPEIGGPTSAENAEPDDATHQQAPPMTESMPVKASEMARSNEKQPGESIDLSDLDDKPTASVTTTTSKIGSTARAGSRNTVQRPPAPVPAMRAVRPVQSAKPSVTVERARAIRAASVPRSGIQATRQRPTLASASASAEQGNDVQVKPNVAVDPPGRRPAVKTAAGPSASETAAEKANARKRKEPPQDIPIRPQRRGGLQVSSTVRPPAQRAVRPVIPAIVGAHREFSLPEAMIAQVTPVRRMRASSIVPAPTLGSPSKKRKKNSGLAETGSAVTSAAPSEDETGEGRARRKSTRARSRAVRS</sequence>
<organism evidence="3 4">
    <name type="scientific">Naganishia liquefaciens</name>
    <dbReference type="NCBI Taxonomy" id="104408"/>
    <lineage>
        <taxon>Eukaryota</taxon>
        <taxon>Fungi</taxon>
        <taxon>Dikarya</taxon>
        <taxon>Basidiomycota</taxon>
        <taxon>Agaricomycotina</taxon>
        <taxon>Tremellomycetes</taxon>
        <taxon>Filobasidiales</taxon>
        <taxon>Filobasidiaceae</taxon>
        <taxon>Naganishia</taxon>
    </lineage>
</organism>
<proteinExistence type="predicted"/>
<name>A0A8H3TX97_9TREE</name>
<keyword evidence="4" id="KW-1185">Reference proteome</keyword>
<dbReference type="Proteomes" id="UP000620104">
    <property type="component" value="Unassembled WGS sequence"/>
</dbReference>
<evidence type="ECO:0000256" key="1">
    <source>
        <dbReference type="SAM" id="MobiDB-lite"/>
    </source>
</evidence>
<feature type="chain" id="PRO_5034519455" evidence="2">
    <location>
        <begin position="25"/>
        <end position="989"/>
    </location>
</feature>
<dbReference type="InterPro" id="IPR004345">
    <property type="entry name" value="TB2_DP1_HVA22"/>
</dbReference>
<evidence type="ECO:0000313" key="4">
    <source>
        <dbReference type="Proteomes" id="UP000620104"/>
    </source>
</evidence>
<dbReference type="EMBL" id="BLZA01000032">
    <property type="protein sequence ID" value="GHJ88822.1"/>
    <property type="molecule type" value="Genomic_DNA"/>
</dbReference>
<dbReference type="OrthoDB" id="2595426at2759"/>
<reference evidence="3" key="1">
    <citation type="submission" date="2020-07" db="EMBL/GenBank/DDBJ databases">
        <title>Draft Genome Sequence of a Deep-Sea Yeast, Naganishia (Cryptococcus) liquefaciens strain N6.</title>
        <authorList>
            <person name="Han Y.W."/>
            <person name="Kajitani R."/>
            <person name="Morimoto H."/>
            <person name="Parhat M."/>
            <person name="Tsubouchi H."/>
            <person name="Bakenova O."/>
            <person name="Ogata M."/>
            <person name="Argunhan B."/>
            <person name="Aoki R."/>
            <person name="Kajiwara S."/>
            <person name="Itoh T."/>
            <person name="Iwasaki H."/>
        </authorList>
    </citation>
    <scope>NUCLEOTIDE SEQUENCE</scope>
    <source>
        <strain evidence="3">N6</strain>
    </source>
</reference>
<evidence type="ECO:0000256" key="2">
    <source>
        <dbReference type="SAM" id="SignalP"/>
    </source>
</evidence>
<protein>
    <submittedName>
        <fullName evidence="3">Uncharacterized protein</fullName>
    </submittedName>
</protein>
<dbReference type="Pfam" id="PF03134">
    <property type="entry name" value="TB2_DP1_HVA22"/>
    <property type="match status" value="1"/>
</dbReference>
<evidence type="ECO:0000313" key="3">
    <source>
        <dbReference type="EMBL" id="GHJ88822.1"/>
    </source>
</evidence>
<feature type="region of interest" description="Disordered" evidence="1">
    <location>
        <begin position="673"/>
        <end position="899"/>
    </location>
</feature>
<feature type="compositionally biased region" description="Polar residues" evidence="1">
    <location>
        <begin position="566"/>
        <end position="582"/>
    </location>
</feature>
<accession>A0A8H3TX97</accession>